<organism evidence="8 9">
    <name type="scientific">Mesobacillus persicus</name>
    <dbReference type="NCBI Taxonomy" id="930146"/>
    <lineage>
        <taxon>Bacteria</taxon>
        <taxon>Bacillati</taxon>
        <taxon>Bacillota</taxon>
        <taxon>Bacilli</taxon>
        <taxon>Bacillales</taxon>
        <taxon>Bacillaceae</taxon>
        <taxon>Mesobacillus</taxon>
    </lineage>
</organism>
<keyword evidence="5 6" id="KW-0472">Membrane</keyword>
<feature type="transmembrane region" description="Helical" evidence="6">
    <location>
        <begin position="142"/>
        <end position="162"/>
    </location>
</feature>
<keyword evidence="2 6" id="KW-1003">Cell membrane</keyword>
<dbReference type="Pfam" id="PF09335">
    <property type="entry name" value="VTT_dom"/>
    <property type="match status" value="1"/>
</dbReference>
<dbReference type="PANTHER" id="PTHR12677:SF59">
    <property type="entry name" value="GOLGI APPARATUS MEMBRANE PROTEIN TVP38-RELATED"/>
    <property type="match status" value="1"/>
</dbReference>
<dbReference type="AlphaFoldDB" id="A0A1H8A530"/>
<feature type="transmembrane region" description="Helical" evidence="6">
    <location>
        <begin position="21"/>
        <end position="42"/>
    </location>
</feature>
<evidence type="ECO:0000256" key="6">
    <source>
        <dbReference type="RuleBase" id="RU366058"/>
    </source>
</evidence>
<evidence type="ECO:0000256" key="3">
    <source>
        <dbReference type="ARBA" id="ARBA00022692"/>
    </source>
</evidence>
<dbReference type="STRING" id="930146.SAMN05192533_104207"/>
<gene>
    <name evidence="8" type="ORF">SAMN05192533_104207</name>
</gene>
<evidence type="ECO:0000256" key="2">
    <source>
        <dbReference type="ARBA" id="ARBA00022475"/>
    </source>
</evidence>
<dbReference type="EMBL" id="FOBW01000004">
    <property type="protein sequence ID" value="SEM64647.1"/>
    <property type="molecule type" value="Genomic_DNA"/>
</dbReference>
<dbReference type="InterPro" id="IPR032816">
    <property type="entry name" value="VTT_dom"/>
</dbReference>
<feature type="transmembrane region" description="Helical" evidence="6">
    <location>
        <begin position="174"/>
        <end position="198"/>
    </location>
</feature>
<evidence type="ECO:0000256" key="4">
    <source>
        <dbReference type="ARBA" id="ARBA00022989"/>
    </source>
</evidence>
<evidence type="ECO:0000256" key="5">
    <source>
        <dbReference type="ARBA" id="ARBA00023136"/>
    </source>
</evidence>
<evidence type="ECO:0000259" key="7">
    <source>
        <dbReference type="Pfam" id="PF09335"/>
    </source>
</evidence>
<dbReference type="PANTHER" id="PTHR12677">
    <property type="entry name" value="GOLGI APPARATUS MEMBRANE PROTEIN TVP38-RELATED"/>
    <property type="match status" value="1"/>
</dbReference>
<dbReference type="InterPro" id="IPR015414">
    <property type="entry name" value="TMEM64"/>
</dbReference>
<evidence type="ECO:0000313" key="9">
    <source>
        <dbReference type="Proteomes" id="UP000198553"/>
    </source>
</evidence>
<comment type="subcellular location">
    <subcellularLocation>
        <location evidence="1 6">Cell membrane</location>
        <topology evidence="1 6">Multi-pass membrane protein</topology>
    </subcellularLocation>
</comment>
<feature type="transmembrane region" description="Helical" evidence="6">
    <location>
        <begin position="62"/>
        <end position="89"/>
    </location>
</feature>
<accession>A0A1H8A530</accession>
<dbReference type="GO" id="GO:0005886">
    <property type="term" value="C:plasma membrane"/>
    <property type="evidence" value="ECO:0007669"/>
    <property type="project" value="UniProtKB-SubCell"/>
</dbReference>
<feature type="transmembrane region" description="Helical" evidence="6">
    <location>
        <begin position="101"/>
        <end position="122"/>
    </location>
</feature>
<name>A0A1H8A530_9BACI</name>
<feature type="domain" description="VTT" evidence="7">
    <location>
        <begin position="85"/>
        <end position="191"/>
    </location>
</feature>
<proteinExistence type="inferred from homology"/>
<comment type="similarity">
    <text evidence="6">Belongs to the TVP38/TMEM64 family.</text>
</comment>
<keyword evidence="4 6" id="KW-1133">Transmembrane helix</keyword>
<evidence type="ECO:0000313" key="8">
    <source>
        <dbReference type="EMBL" id="SEM64647.1"/>
    </source>
</evidence>
<sequence length="246" mass="27698">MIMKNKWGKLNFTQGKINGKIILVGMVLLAIAGLLMTGQDFLRLILDGDIDKIRTAFTGNPLNAFLFMLLVMMIQNSFTVIPLILVITINITLFGVVNGFLWSWFTSVIAAVLVFIGVRFLFKDLLINRFPPRVLEDVQTKGFTYVFQARIFPFVPTSLINILAGLSTVHFRHFFLGTMFGNFLFFIVLSLIPAGILSSSFSEYELGMILFAAITVFLGLRKVYLRKKRSIINEPLEGSPSKEISK</sequence>
<reference evidence="9" key="1">
    <citation type="submission" date="2016-10" db="EMBL/GenBank/DDBJ databases">
        <authorList>
            <person name="Varghese N."/>
            <person name="Submissions S."/>
        </authorList>
    </citation>
    <scope>NUCLEOTIDE SEQUENCE [LARGE SCALE GENOMIC DNA]</scope>
    <source>
        <strain evidence="9">B48,IBRC-M 10115,DSM 25386,CECT 8001</strain>
    </source>
</reference>
<dbReference type="Proteomes" id="UP000198553">
    <property type="component" value="Unassembled WGS sequence"/>
</dbReference>
<keyword evidence="3 6" id="KW-0812">Transmembrane</keyword>
<evidence type="ECO:0000256" key="1">
    <source>
        <dbReference type="ARBA" id="ARBA00004651"/>
    </source>
</evidence>
<keyword evidence="9" id="KW-1185">Reference proteome</keyword>
<feature type="transmembrane region" description="Helical" evidence="6">
    <location>
        <begin position="204"/>
        <end position="220"/>
    </location>
</feature>
<protein>
    <recommendedName>
        <fullName evidence="6">TVP38/TMEM64 family membrane protein</fullName>
    </recommendedName>
</protein>